<organism evidence="2 3">
    <name type="scientific">Siminovitchia sediminis</name>
    <dbReference type="NCBI Taxonomy" id="1274353"/>
    <lineage>
        <taxon>Bacteria</taxon>
        <taxon>Bacillati</taxon>
        <taxon>Bacillota</taxon>
        <taxon>Bacilli</taxon>
        <taxon>Bacillales</taxon>
        <taxon>Bacillaceae</taxon>
        <taxon>Siminovitchia</taxon>
    </lineage>
</organism>
<feature type="non-terminal residue" evidence="2">
    <location>
        <position position="1"/>
    </location>
</feature>
<proteinExistence type="predicted"/>
<evidence type="ECO:0000313" key="3">
    <source>
        <dbReference type="Proteomes" id="UP001597301"/>
    </source>
</evidence>
<name>A0ABW4KMX0_9BACI</name>
<accession>A0ABW4KMX0</accession>
<feature type="region of interest" description="Disordered" evidence="1">
    <location>
        <begin position="98"/>
        <end position="131"/>
    </location>
</feature>
<comment type="caution">
    <text evidence="2">The sequence shown here is derived from an EMBL/GenBank/DDBJ whole genome shotgun (WGS) entry which is preliminary data.</text>
</comment>
<evidence type="ECO:0000313" key="2">
    <source>
        <dbReference type="EMBL" id="MFD1708462.1"/>
    </source>
</evidence>
<keyword evidence="3" id="KW-1185">Reference proteome</keyword>
<dbReference type="Proteomes" id="UP001597301">
    <property type="component" value="Unassembled WGS sequence"/>
</dbReference>
<protein>
    <submittedName>
        <fullName evidence="2">IS21 family transposase</fullName>
    </submittedName>
</protein>
<gene>
    <name evidence="2" type="ORF">ACFSCZ_17405</name>
</gene>
<evidence type="ECO:0000256" key="1">
    <source>
        <dbReference type="SAM" id="MobiDB-lite"/>
    </source>
</evidence>
<sequence length="131" mass="14787">QANTNPDHMPDKHKQFINFNREYVLDWADSAGMHILTTVRSILSSYKTEKQGLKSCLGLMKLADKHSIERLENACERALTYTPRPTLKSIQMILKTGQDKLPTNESSDTEEKTGSSFGFTRGAAYYGGERK</sequence>
<dbReference type="EMBL" id="JBHUEO010000088">
    <property type="protein sequence ID" value="MFD1708462.1"/>
    <property type="molecule type" value="Genomic_DNA"/>
</dbReference>
<reference evidence="3" key="1">
    <citation type="journal article" date="2019" name="Int. J. Syst. Evol. Microbiol.">
        <title>The Global Catalogue of Microorganisms (GCM) 10K type strain sequencing project: providing services to taxonomists for standard genome sequencing and annotation.</title>
        <authorList>
            <consortium name="The Broad Institute Genomics Platform"/>
            <consortium name="The Broad Institute Genome Sequencing Center for Infectious Disease"/>
            <person name="Wu L."/>
            <person name="Ma J."/>
        </authorList>
    </citation>
    <scope>NUCLEOTIDE SEQUENCE [LARGE SCALE GENOMIC DNA]</scope>
    <source>
        <strain evidence="3">CGMCC 1.12295</strain>
    </source>
</reference>